<name>G5ADE8_PHYSP</name>
<dbReference type="GeneID" id="20661561"/>
<feature type="non-terminal residue" evidence="1">
    <location>
        <position position="1"/>
    </location>
</feature>
<evidence type="ECO:0000313" key="2">
    <source>
        <dbReference type="Proteomes" id="UP000002640"/>
    </source>
</evidence>
<dbReference type="RefSeq" id="XP_009538098.1">
    <property type="nucleotide sequence ID" value="XM_009539803.1"/>
</dbReference>
<evidence type="ECO:0000313" key="1">
    <source>
        <dbReference type="EMBL" id="EGZ06201.1"/>
    </source>
</evidence>
<accession>G5ADE8</accession>
<reference evidence="1 2" key="1">
    <citation type="journal article" date="2006" name="Science">
        <title>Phytophthora genome sequences uncover evolutionary origins and mechanisms of pathogenesis.</title>
        <authorList>
            <person name="Tyler B.M."/>
            <person name="Tripathy S."/>
            <person name="Zhang X."/>
            <person name="Dehal P."/>
            <person name="Jiang R.H."/>
            <person name="Aerts A."/>
            <person name="Arredondo F.D."/>
            <person name="Baxter L."/>
            <person name="Bensasson D."/>
            <person name="Beynon J.L."/>
            <person name="Chapman J."/>
            <person name="Damasceno C.M."/>
            <person name="Dorrance A.E."/>
            <person name="Dou D."/>
            <person name="Dickerman A.W."/>
            <person name="Dubchak I.L."/>
            <person name="Garbelotto M."/>
            <person name="Gijzen M."/>
            <person name="Gordon S.G."/>
            <person name="Govers F."/>
            <person name="Grunwald N.J."/>
            <person name="Huang W."/>
            <person name="Ivors K.L."/>
            <person name="Jones R.W."/>
            <person name="Kamoun S."/>
            <person name="Krampis K."/>
            <person name="Lamour K.H."/>
            <person name="Lee M.K."/>
            <person name="McDonald W.H."/>
            <person name="Medina M."/>
            <person name="Meijer H.J."/>
            <person name="Nordberg E.K."/>
            <person name="Maclean D.J."/>
            <person name="Ospina-Giraldo M.D."/>
            <person name="Morris P.F."/>
            <person name="Phuntumart V."/>
            <person name="Putnam N.H."/>
            <person name="Rash S."/>
            <person name="Rose J.K."/>
            <person name="Sakihama Y."/>
            <person name="Salamov A.A."/>
            <person name="Savidor A."/>
            <person name="Scheuring C.F."/>
            <person name="Smith B.M."/>
            <person name="Sobral B.W."/>
            <person name="Terry A."/>
            <person name="Torto-Alalibo T.A."/>
            <person name="Win J."/>
            <person name="Xu Z."/>
            <person name="Zhang H."/>
            <person name="Grigoriev I.V."/>
            <person name="Rokhsar D.S."/>
            <person name="Boore J.L."/>
        </authorList>
    </citation>
    <scope>NUCLEOTIDE SEQUENCE [LARGE SCALE GENOMIC DNA]</scope>
    <source>
        <strain evidence="1 2">P6497</strain>
    </source>
</reference>
<protein>
    <submittedName>
        <fullName evidence="1">Uncharacterized protein</fullName>
    </submittedName>
</protein>
<sequence>GVYNVEAVVNSTPTKSTHQVQLVQNGSCIQTIHCGSTRGHCVSSVLHSVVSIAQNDELAVTCDSSLGDTSYLSAVFMWG</sequence>
<dbReference type="Gene3D" id="2.60.120.40">
    <property type="match status" value="1"/>
</dbReference>
<proteinExistence type="predicted"/>
<organism evidence="1 2">
    <name type="scientific">Phytophthora sojae (strain P6497)</name>
    <name type="common">Soybean stem and root rot agent</name>
    <name type="synonym">Phytophthora megasperma f. sp. glycines</name>
    <dbReference type="NCBI Taxonomy" id="1094619"/>
    <lineage>
        <taxon>Eukaryota</taxon>
        <taxon>Sar</taxon>
        <taxon>Stramenopiles</taxon>
        <taxon>Oomycota</taxon>
        <taxon>Peronosporomycetes</taxon>
        <taxon>Peronosporales</taxon>
        <taxon>Peronosporaceae</taxon>
        <taxon>Phytophthora</taxon>
    </lineage>
</organism>
<gene>
    <name evidence="1" type="ORF">PHYSODRAFT_531071</name>
</gene>
<dbReference type="AlphaFoldDB" id="G5ADE8"/>
<dbReference type="KEGG" id="psoj:PHYSODRAFT_531071"/>
<dbReference type="InParanoid" id="G5ADE8"/>
<dbReference type="InterPro" id="IPR008983">
    <property type="entry name" value="Tumour_necrosis_fac-like_dom"/>
</dbReference>
<dbReference type="EMBL" id="JH159164">
    <property type="protein sequence ID" value="EGZ06201.1"/>
    <property type="molecule type" value="Genomic_DNA"/>
</dbReference>
<keyword evidence="2" id="KW-1185">Reference proteome</keyword>
<dbReference type="Proteomes" id="UP000002640">
    <property type="component" value="Unassembled WGS sequence"/>
</dbReference>